<keyword evidence="7" id="KW-1185">Reference proteome</keyword>
<evidence type="ECO:0000256" key="1">
    <source>
        <dbReference type="ARBA" id="ARBA00009080"/>
    </source>
</evidence>
<sequence>MVSDVRVGVIGLGNMGAALAQRLQELVAEVVVFDVRAEAMTTAARFGATASLSPREVGERSDVVVASLPSPAIALEVAQEVGTSTQLRAYVETSTVGPLAVRKIASALAVPVIDAPLSGGPRGILSGKLTSYVSGPEAIRQEIANWFDELCPIRIVVGEQAGVAQIAKLVNNAVSLSGMAIACEAIAVGVASGVDPKTVVEAVNSGTGRNSATESKIPKSVLTGTFDFGGPVFLAEKDLELYQSLAEEAGIRESLTNSALEAFREAILKFGVNADYTEIARVFESAVGAEIRHRPAVAGGGLGSNGWRSEHLD</sequence>
<dbReference type="PIRSF" id="PIRSF000103">
    <property type="entry name" value="HIBADH"/>
    <property type="match status" value="1"/>
</dbReference>
<dbReference type="InterPro" id="IPR006115">
    <property type="entry name" value="6PGDH_NADP-bd"/>
</dbReference>
<gene>
    <name evidence="6" type="ORF">LVY72_04260</name>
</gene>
<comment type="similarity">
    <text evidence="1">Belongs to the HIBADH-related family.</text>
</comment>
<dbReference type="InterPro" id="IPR036291">
    <property type="entry name" value="NAD(P)-bd_dom_sf"/>
</dbReference>
<comment type="caution">
    <text evidence="6">The sequence shown here is derived from an EMBL/GenBank/DDBJ whole genome shotgun (WGS) entry which is preliminary data.</text>
</comment>
<dbReference type="InterPro" id="IPR008927">
    <property type="entry name" value="6-PGluconate_DH-like_C_sf"/>
</dbReference>
<dbReference type="PANTHER" id="PTHR22981">
    <property type="entry name" value="3-HYDROXYISOBUTYRATE DEHYDROGENASE-RELATED"/>
    <property type="match status" value="1"/>
</dbReference>
<dbReference type="Pfam" id="PF03446">
    <property type="entry name" value="NAD_binding_2"/>
    <property type="match status" value="1"/>
</dbReference>
<dbReference type="Proteomes" id="UP001165368">
    <property type="component" value="Unassembled WGS sequence"/>
</dbReference>
<feature type="domain" description="3-hydroxyisobutyrate dehydrogenase-like NAD-binding" evidence="5">
    <location>
        <begin position="162"/>
        <end position="282"/>
    </location>
</feature>
<dbReference type="RefSeq" id="WP_237818232.1">
    <property type="nucleotide sequence ID" value="NZ_JAKLTQ010000002.1"/>
</dbReference>
<keyword evidence="2" id="KW-0560">Oxidoreductase</keyword>
<dbReference type="InterPro" id="IPR015815">
    <property type="entry name" value="HIBADH-related"/>
</dbReference>
<evidence type="ECO:0000313" key="6">
    <source>
        <dbReference type="EMBL" id="MCG2621125.1"/>
    </source>
</evidence>
<dbReference type="Gene3D" id="3.40.50.720">
    <property type="entry name" value="NAD(P)-binding Rossmann-like Domain"/>
    <property type="match status" value="1"/>
</dbReference>
<reference evidence="6" key="1">
    <citation type="submission" date="2022-01" db="EMBL/GenBank/DDBJ databases">
        <authorList>
            <person name="Jo J.-H."/>
            <person name="Im W.-T."/>
        </authorList>
    </citation>
    <scope>NUCLEOTIDE SEQUENCE</scope>
    <source>
        <strain evidence="6">I2-34</strain>
    </source>
</reference>
<evidence type="ECO:0000256" key="2">
    <source>
        <dbReference type="ARBA" id="ARBA00023002"/>
    </source>
</evidence>
<dbReference type="SUPFAM" id="SSF51735">
    <property type="entry name" value="NAD(P)-binding Rossmann-fold domains"/>
    <property type="match status" value="1"/>
</dbReference>
<dbReference type="PANTHER" id="PTHR22981:SF7">
    <property type="entry name" value="3-HYDROXYISOBUTYRATE DEHYDROGENASE, MITOCHONDRIAL"/>
    <property type="match status" value="1"/>
</dbReference>
<evidence type="ECO:0000256" key="3">
    <source>
        <dbReference type="ARBA" id="ARBA00023027"/>
    </source>
</evidence>
<proteinExistence type="inferred from homology"/>
<dbReference type="InterPro" id="IPR029154">
    <property type="entry name" value="HIBADH-like_NADP-bd"/>
</dbReference>
<keyword evidence="3" id="KW-0520">NAD</keyword>
<dbReference type="Pfam" id="PF14833">
    <property type="entry name" value="NAD_binding_11"/>
    <property type="match status" value="1"/>
</dbReference>
<evidence type="ECO:0000259" key="5">
    <source>
        <dbReference type="Pfam" id="PF14833"/>
    </source>
</evidence>
<name>A0ABS9L3E1_9MICC</name>
<dbReference type="EMBL" id="JAKLTQ010000002">
    <property type="protein sequence ID" value="MCG2621125.1"/>
    <property type="molecule type" value="Genomic_DNA"/>
</dbReference>
<feature type="domain" description="6-phosphogluconate dehydrogenase NADP-binding" evidence="4">
    <location>
        <begin position="6"/>
        <end position="150"/>
    </location>
</feature>
<dbReference type="Gene3D" id="1.10.1040.10">
    <property type="entry name" value="N-(1-d-carboxylethyl)-l-norvaline Dehydrogenase, domain 2"/>
    <property type="match status" value="1"/>
</dbReference>
<accession>A0ABS9L3E1</accession>
<dbReference type="SUPFAM" id="SSF48179">
    <property type="entry name" value="6-phosphogluconate dehydrogenase C-terminal domain-like"/>
    <property type="match status" value="1"/>
</dbReference>
<protein>
    <submittedName>
        <fullName evidence="6">NAD(P)-dependent oxidoreductase</fullName>
    </submittedName>
</protein>
<evidence type="ECO:0000259" key="4">
    <source>
        <dbReference type="Pfam" id="PF03446"/>
    </source>
</evidence>
<dbReference type="InterPro" id="IPR013328">
    <property type="entry name" value="6PGD_dom2"/>
</dbReference>
<organism evidence="6 7">
    <name type="scientific">Arthrobacter hankyongi</name>
    <dbReference type="NCBI Taxonomy" id="2904801"/>
    <lineage>
        <taxon>Bacteria</taxon>
        <taxon>Bacillati</taxon>
        <taxon>Actinomycetota</taxon>
        <taxon>Actinomycetes</taxon>
        <taxon>Micrococcales</taxon>
        <taxon>Micrococcaceae</taxon>
        <taxon>Arthrobacter</taxon>
    </lineage>
</organism>
<evidence type="ECO:0000313" key="7">
    <source>
        <dbReference type="Proteomes" id="UP001165368"/>
    </source>
</evidence>